<dbReference type="InterPro" id="IPR040523">
    <property type="entry name" value="AsnC_trans_reg2"/>
</dbReference>
<keyword evidence="1" id="KW-0456">Lyase</keyword>
<evidence type="ECO:0000256" key="1">
    <source>
        <dbReference type="ARBA" id="ARBA00023239"/>
    </source>
</evidence>
<dbReference type="Pfam" id="PF22451">
    <property type="entry name" value="NirdL-like_HTH"/>
    <property type="match status" value="1"/>
</dbReference>
<protein>
    <recommendedName>
        <fullName evidence="4">siroheme decarboxylase</fullName>
        <ecNumber evidence="4">4.1.1.111</ecNumber>
    </recommendedName>
</protein>
<dbReference type="GO" id="GO:0016829">
    <property type="term" value="F:lyase activity"/>
    <property type="evidence" value="ECO:0007669"/>
    <property type="project" value="UniProtKB-KW"/>
</dbReference>
<proteinExistence type="inferred from homology"/>
<evidence type="ECO:0000256" key="5">
    <source>
        <dbReference type="ARBA" id="ARBA00048470"/>
    </source>
</evidence>
<dbReference type="InterPro" id="IPR019888">
    <property type="entry name" value="Tscrpt_reg_AsnC-like"/>
</dbReference>
<dbReference type="InterPro" id="IPR036390">
    <property type="entry name" value="WH_DNA-bd_sf"/>
</dbReference>
<dbReference type="RefSeq" id="WP_133156193.1">
    <property type="nucleotide sequence ID" value="NZ_CP037867.1"/>
</dbReference>
<dbReference type="EMBL" id="CP037867">
    <property type="protein sequence ID" value="QBM27500.1"/>
    <property type="molecule type" value="Genomic_DNA"/>
</dbReference>
<dbReference type="PANTHER" id="PTHR43413:SF1">
    <property type="entry name" value="SIROHEME DECARBOXYLASE NIRL SUBUNIT"/>
    <property type="match status" value="1"/>
</dbReference>
<comment type="pathway">
    <text evidence="2">Porphyrin-containing compound metabolism.</text>
</comment>
<evidence type="ECO:0000313" key="8">
    <source>
        <dbReference type="EMBL" id="QBM27500.1"/>
    </source>
</evidence>
<dbReference type="KEGG" id="hpse:HPF_07385"/>
<comment type="similarity">
    <text evidence="3">Belongs to the Ahb/Nir family.</text>
</comment>
<dbReference type="Gene3D" id="3.30.70.3460">
    <property type="match status" value="1"/>
</dbReference>
<dbReference type="InterPro" id="IPR053953">
    <property type="entry name" value="NirdL-like_HTH"/>
</dbReference>
<evidence type="ECO:0000256" key="2">
    <source>
        <dbReference type="ARBA" id="ARBA00023444"/>
    </source>
</evidence>
<accession>A0A4P6WVL5</accession>
<name>A0A4P6WVL5_HYDPS</name>
<dbReference type="InterPro" id="IPR050684">
    <property type="entry name" value="HTH-Siroheme_Decarb"/>
</dbReference>
<evidence type="ECO:0000256" key="4">
    <source>
        <dbReference type="ARBA" id="ARBA00023471"/>
    </source>
</evidence>
<dbReference type="SMART" id="SM00344">
    <property type="entry name" value="HTH_ASNC"/>
    <property type="match status" value="1"/>
</dbReference>
<dbReference type="EC" id="4.1.1.111" evidence="4"/>
<evidence type="ECO:0000256" key="3">
    <source>
        <dbReference type="ARBA" id="ARBA00023457"/>
    </source>
</evidence>
<dbReference type="Pfam" id="PF17805">
    <property type="entry name" value="AsnC_trans_reg2"/>
    <property type="match status" value="1"/>
</dbReference>
<evidence type="ECO:0000313" key="9">
    <source>
        <dbReference type="Proteomes" id="UP000293912"/>
    </source>
</evidence>
<dbReference type="SUPFAM" id="SSF46785">
    <property type="entry name" value="Winged helix' DNA-binding domain"/>
    <property type="match status" value="1"/>
</dbReference>
<reference evidence="8 9" key="1">
    <citation type="submission" date="2019-03" db="EMBL/GenBank/DDBJ databases">
        <authorList>
            <person name="Sebastian G."/>
            <person name="Baumann P."/>
            <person name="Ruckert C."/>
            <person name="Kalinowski J."/>
            <person name="Nebel B."/>
            <person name="Takors R."/>
            <person name="Blombach B."/>
        </authorList>
    </citation>
    <scope>NUCLEOTIDE SEQUENCE [LARGE SCALE GENOMIC DNA]</scope>
    <source>
        <strain evidence="8 9">DSM 1084</strain>
    </source>
</reference>
<dbReference type="AlphaFoldDB" id="A0A4P6WVL5"/>
<evidence type="ECO:0000259" key="7">
    <source>
        <dbReference type="Pfam" id="PF22451"/>
    </source>
</evidence>
<organism evidence="8 9">
    <name type="scientific">Hydrogenophaga pseudoflava</name>
    <name type="common">Pseudomonas carboxydoflava</name>
    <dbReference type="NCBI Taxonomy" id="47421"/>
    <lineage>
        <taxon>Bacteria</taxon>
        <taxon>Pseudomonadati</taxon>
        <taxon>Pseudomonadota</taxon>
        <taxon>Betaproteobacteria</taxon>
        <taxon>Burkholderiales</taxon>
        <taxon>Comamonadaceae</taxon>
        <taxon>Hydrogenophaga</taxon>
    </lineage>
</organism>
<dbReference type="Proteomes" id="UP000293912">
    <property type="component" value="Chromosome"/>
</dbReference>
<gene>
    <name evidence="8" type="ORF">HPF_07385</name>
</gene>
<dbReference type="PANTHER" id="PTHR43413">
    <property type="entry name" value="TRANSCRIPTIONAL REGULATOR, ASNC FAMILY"/>
    <property type="match status" value="1"/>
</dbReference>
<feature type="domain" description="Siroheme decarboxylase NirL-like HTH" evidence="7">
    <location>
        <begin position="7"/>
        <end position="53"/>
    </location>
</feature>
<evidence type="ECO:0000259" key="6">
    <source>
        <dbReference type="Pfam" id="PF17805"/>
    </source>
</evidence>
<keyword evidence="9" id="KW-1185">Reference proteome</keyword>
<feature type="domain" description="Siroheme decarboxylase AsnC-like ligand binding" evidence="6">
    <location>
        <begin position="63"/>
        <end position="151"/>
    </location>
</feature>
<comment type="catalytic activity">
    <reaction evidence="5">
        <text>siroheme + 2 H(+) = 12,18-didecarboxysiroheme + 2 CO2</text>
        <dbReference type="Rhea" id="RHEA:19093"/>
        <dbReference type="ChEBI" id="CHEBI:15378"/>
        <dbReference type="ChEBI" id="CHEBI:16526"/>
        <dbReference type="ChEBI" id="CHEBI:60052"/>
        <dbReference type="ChEBI" id="CHEBI:140497"/>
        <dbReference type="EC" id="4.1.1.111"/>
    </reaction>
</comment>
<sequence length="160" mass="17896">MSLDELDRRIIRATQSGLPLVPRPYEAVGAALGISGEQVRERLQAMLDEGLVRRIGAVPNHYRLGFTANGMSVWDVADERVDELGERVGQLPFVSHCYRRPRRAPVWNYNLFAMLHGRSRDEVEAQAQQVAALLGDACRAHDILYSTAILKKTGLRISES</sequence>